<name>D5MP65_LEUCI</name>
<evidence type="ECO:0000313" key="1">
    <source>
        <dbReference type="EMBL" id="BAJ07253.1"/>
    </source>
</evidence>
<dbReference type="EMBL" id="AB360637">
    <property type="protein sequence ID" value="BAJ07253.1"/>
    <property type="molecule type" value="Genomic_DNA"/>
</dbReference>
<protein>
    <submittedName>
        <fullName evidence="1">Uncharacterized protein</fullName>
    </submittedName>
</protein>
<geneLocation type="plasmid" evidence="1">
    <name>pCB42</name>
</geneLocation>
<sequence length="67" mass="7898">MADKNIFEKLFWEAENTNLQVLMDNALNEKDPDKKKVLHAIYENTCCQITVIRLSYTLFHQSIILKL</sequence>
<dbReference type="AlphaFoldDB" id="D5MP65"/>
<accession>D5MP65</accession>
<reference evidence="1" key="1">
    <citation type="submission" date="2007-09" db="EMBL/GenBank/DDBJ databases">
        <title>Plasmid analysis of Leuconostoc sp. from kimchi and construction of a novel theta-replicating vector.</title>
        <authorList>
            <person name="Eom H."/>
            <person name="Han N."/>
        </authorList>
    </citation>
    <scope>NUCLEOTIDE SEQUENCE</scope>
    <source>
        <plasmid evidence="1">pCB42</plasmid>
    </source>
</reference>
<proteinExistence type="predicted"/>
<keyword evidence="1" id="KW-0614">Plasmid</keyword>
<organism evidence="1">
    <name type="scientific">Leuconostoc citreum</name>
    <dbReference type="NCBI Taxonomy" id="33964"/>
    <lineage>
        <taxon>Bacteria</taxon>
        <taxon>Bacillati</taxon>
        <taxon>Bacillota</taxon>
        <taxon>Bacilli</taxon>
        <taxon>Lactobacillales</taxon>
        <taxon>Lactobacillaceae</taxon>
        <taxon>Leuconostoc</taxon>
    </lineage>
</organism>
<dbReference type="RefSeq" id="WP_012268560.1">
    <property type="nucleotide sequence ID" value="NC_010312.2"/>
</dbReference>